<dbReference type="PANTHER" id="PTHR31082:SF4">
    <property type="entry name" value="PHEROMONE-REGULATED MEMBRANE PROTEIN 10"/>
    <property type="match status" value="1"/>
</dbReference>
<gene>
    <name evidence="4" type="ORF">GCM10022399_30140</name>
</gene>
<dbReference type="InterPro" id="IPR051361">
    <property type="entry name" value="ThrE/Ser_Exporter"/>
</dbReference>
<comment type="caution">
    <text evidence="4">The sequence shown here is derived from an EMBL/GenBank/DDBJ whole genome shotgun (WGS) entry which is preliminary data.</text>
</comment>
<feature type="transmembrane region" description="Helical" evidence="2">
    <location>
        <begin position="267"/>
        <end position="285"/>
    </location>
</feature>
<keyword evidence="5" id="KW-1185">Reference proteome</keyword>
<evidence type="ECO:0000256" key="1">
    <source>
        <dbReference type="ARBA" id="ARBA00034125"/>
    </source>
</evidence>
<evidence type="ECO:0000313" key="4">
    <source>
        <dbReference type="EMBL" id="GAA3711333.1"/>
    </source>
</evidence>
<dbReference type="Pfam" id="PF06738">
    <property type="entry name" value="ThrE"/>
    <property type="match status" value="1"/>
</dbReference>
<dbReference type="InterPro" id="IPR010619">
    <property type="entry name" value="ThrE-like_N"/>
</dbReference>
<keyword evidence="2" id="KW-1133">Transmembrane helix</keyword>
<protein>
    <submittedName>
        <fullName evidence="4">Threonine/serine exporter family protein</fullName>
    </submittedName>
</protein>
<feature type="transmembrane region" description="Helical" evidence="2">
    <location>
        <begin position="227"/>
        <end position="246"/>
    </location>
</feature>
<accession>A0ABP7DX32</accession>
<proteinExistence type="inferred from homology"/>
<dbReference type="EMBL" id="BAABDC010000004">
    <property type="protein sequence ID" value="GAA3711333.1"/>
    <property type="molecule type" value="Genomic_DNA"/>
</dbReference>
<keyword evidence="2" id="KW-0812">Transmembrane</keyword>
<feature type="transmembrane region" description="Helical" evidence="2">
    <location>
        <begin position="320"/>
        <end position="338"/>
    </location>
</feature>
<sequence>MVNRVGSDVAEFARRRLEPFGPAVDPEPEPVPASPPAIVLDLLRHLGLALSRGGDATERVRQILEQVAGVYAATGVTFFVVPTGVFVRVDTGGPSRMDFEAGTSDPLRLDQIDALYRLVDDIRHGSVDAESASTRLDALLTSRPRFGGVVSVLGSGVLTVGLGLMLNPRASALPVFLTIGFLVGGLRWWADRERMLSVVLPVVTATLVTATVFEWVAPALDAPPLEIVIPTLVTFLPGAALTVATVELSTGDMLAGSARLVYGLERLLVLTFGIALGVEIAGFPPPSGGSAASLGGWAPWAGVVVFGIGQFIASSAPRGTLGWLLVVLYVGYGVQALSGLVLGTLGASFLAATVVLPVCYAIQSRRSGPPVPVTFLPTFWLLVPGALGLQGVARIVGADQAAGLGDFISALLSIVAIAVGVVVGSGLSERIGRATSTWRGV</sequence>
<feature type="transmembrane region" description="Helical" evidence="2">
    <location>
        <begin position="374"/>
        <end position="395"/>
    </location>
</feature>
<name>A0ABP7DX32_9MICO</name>
<feature type="transmembrane region" description="Helical" evidence="2">
    <location>
        <begin position="407"/>
        <end position="427"/>
    </location>
</feature>
<feature type="transmembrane region" description="Helical" evidence="2">
    <location>
        <begin position="172"/>
        <end position="189"/>
    </location>
</feature>
<evidence type="ECO:0000256" key="2">
    <source>
        <dbReference type="SAM" id="Phobius"/>
    </source>
</evidence>
<comment type="similarity">
    <text evidence="1">Belongs to the ThrE exporter (TC 2.A.79) family.</text>
</comment>
<dbReference type="Proteomes" id="UP001501468">
    <property type="component" value="Unassembled WGS sequence"/>
</dbReference>
<reference evidence="5" key="1">
    <citation type="journal article" date="2019" name="Int. J. Syst. Evol. Microbiol.">
        <title>The Global Catalogue of Microorganisms (GCM) 10K type strain sequencing project: providing services to taxonomists for standard genome sequencing and annotation.</title>
        <authorList>
            <consortium name="The Broad Institute Genomics Platform"/>
            <consortium name="The Broad Institute Genome Sequencing Center for Infectious Disease"/>
            <person name="Wu L."/>
            <person name="Ma J."/>
        </authorList>
    </citation>
    <scope>NUCLEOTIDE SEQUENCE [LARGE SCALE GENOMIC DNA]</scope>
    <source>
        <strain evidence="5">JCM 17125</strain>
    </source>
</reference>
<feature type="domain" description="Threonine/serine exporter-like N-terminal" evidence="3">
    <location>
        <begin position="43"/>
        <end position="280"/>
    </location>
</feature>
<evidence type="ECO:0000313" key="5">
    <source>
        <dbReference type="Proteomes" id="UP001501468"/>
    </source>
</evidence>
<keyword evidence="2" id="KW-0472">Membrane</keyword>
<feature type="transmembrane region" description="Helical" evidence="2">
    <location>
        <begin position="196"/>
        <end position="215"/>
    </location>
</feature>
<feature type="transmembrane region" description="Helical" evidence="2">
    <location>
        <begin position="344"/>
        <end position="362"/>
    </location>
</feature>
<dbReference type="PANTHER" id="PTHR31082">
    <property type="entry name" value="PHEROMONE-REGULATED MEMBRANE PROTEIN 10"/>
    <property type="match status" value="1"/>
</dbReference>
<organism evidence="4 5">
    <name type="scientific">Terrabacter ginsenosidimutans</name>
    <dbReference type="NCBI Taxonomy" id="490575"/>
    <lineage>
        <taxon>Bacteria</taxon>
        <taxon>Bacillati</taxon>
        <taxon>Actinomycetota</taxon>
        <taxon>Actinomycetes</taxon>
        <taxon>Micrococcales</taxon>
        <taxon>Intrasporangiaceae</taxon>
        <taxon>Terrabacter</taxon>
    </lineage>
</organism>
<evidence type="ECO:0000259" key="3">
    <source>
        <dbReference type="Pfam" id="PF06738"/>
    </source>
</evidence>
<feature type="transmembrane region" description="Helical" evidence="2">
    <location>
        <begin position="297"/>
        <end position="313"/>
    </location>
</feature>